<keyword evidence="3" id="KW-1185">Reference proteome</keyword>
<dbReference type="Proteomes" id="UP000198736">
    <property type="component" value="Unassembled WGS sequence"/>
</dbReference>
<evidence type="ECO:0000313" key="3">
    <source>
        <dbReference type="Proteomes" id="UP000198736"/>
    </source>
</evidence>
<organism evidence="2 3">
    <name type="scientific">Candidatus Nitrospira nitrificans</name>
    <dbReference type="NCBI Taxonomy" id="1742973"/>
    <lineage>
        <taxon>Bacteria</taxon>
        <taxon>Pseudomonadati</taxon>
        <taxon>Nitrospirota</taxon>
        <taxon>Nitrospiria</taxon>
        <taxon>Nitrospirales</taxon>
        <taxon>Nitrospiraceae</taxon>
        <taxon>Nitrospira</taxon>
    </lineage>
</organism>
<evidence type="ECO:0000313" key="2">
    <source>
        <dbReference type="EMBL" id="CUS33076.1"/>
    </source>
</evidence>
<evidence type="ECO:0000256" key="1">
    <source>
        <dbReference type="SAM" id="MobiDB-lite"/>
    </source>
</evidence>
<gene>
    <name evidence="2" type="ORF">COMA2_120056</name>
</gene>
<dbReference type="EMBL" id="CZPZ01000004">
    <property type="protein sequence ID" value="CUS33076.1"/>
    <property type="molecule type" value="Genomic_DNA"/>
</dbReference>
<name>A0A0S4LB71_9BACT</name>
<proteinExistence type="predicted"/>
<protein>
    <submittedName>
        <fullName evidence="2">Uncharacterized protein</fullName>
    </submittedName>
</protein>
<reference evidence="3" key="1">
    <citation type="submission" date="2015-10" db="EMBL/GenBank/DDBJ databases">
        <authorList>
            <person name="Luecker S."/>
            <person name="Luecker S."/>
        </authorList>
    </citation>
    <scope>NUCLEOTIDE SEQUENCE [LARGE SCALE GENOMIC DNA]</scope>
</reference>
<dbReference type="AlphaFoldDB" id="A0A0S4LB71"/>
<feature type="region of interest" description="Disordered" evidence="1">
    <location>
        <begin position="1"/>
        <end position="30"/>
    </location>
</feature>
<sequence length="64" mass="7370">MRGMVYPENRRENAGSGGNPLYESEKKDDIERTPGTDVWHLWNSAMEGPARWLRANNARGRLVR</sequence>
<accession>A0A0S4LB71</accession>
<dbReference type="STRING" id="1742973.COMA2_120056"/>